<dbReference type="InterPro" id="IPR001694">
    <property type="entry name" value="NADH_UbQ_OxRdtase_su1/FPO"/>
</dbReference>
<sequence>MLIIKILAIIILAPLVGGLLTGIDRVITARMQGRQGPPVLQPFYDVLKLLQKEAIEVNLMHRFYVYLSLIFVILTTVILLVGGDILLAVFALTLGSVLFILGGYASNSPYSLVGSERELLQVMAYEPMVLLTGIGFYLADKSFFVSDIVKSDNPAILYLPGMFIGFVFILTFKLRKSPFDFSMSHHGHQEIVQGITTEYSGRDLAVIEVTHWYEEIVALAFVYLFFATKNPISIVVGIVACLLIYFLEILIDNGFARVKWNIALKSAWLVTAILGSLNLIILSYFK</sequence>
<gene>
    <name evidence="6" type="ORF">bsdcttw_05890</name>
</gene>
<evidence type="ECO:0000256" key="1">
    <source>
        <dbReference type="ARBA" id="ARBA00004141"/>
    </source>
</evidence>
<keyword evidence="4 5" id="KW-0472">Membrane</keyword>
<dbReference type="AlphaFoldDB" id="A0A7I8DGB9"/>
<feature type="transmembrane region" description="Helical" evidence="5">
    <location>
        <begin position="155"/>
        <end position="174"/>
    </location>
</feature>
<feature type="transmembrane region" description="Helical" evidence="5">
    <location>
        <begin position="263"/>
        <end position="285"/>
    </location>
</feature>
<feature type="transmembrane region" description="Helical" evidence="5">
    <location>
        <begin position="119"/>
        <end position="139"/>
    </location>
</feature>
<evidence type="ECO:0000256" key="2">
    <source>
        <dbReference type="ARBA" id="ARBA00022692"/>
    </source>
</evidence>
<feature type="transmembrane region" description="Helical" evidence="5">
    <location>
        <begin position="63"/>
        <end position="81"/>
    </location>
</feature>
<evidence type="ECO:0000313" key="6">
    <source>
        <dbReference type="EMBL" id="BCJ97548.1"/>
    </source>
</evidence>
<keyword evidence="2 5" id="KW-0812">Transmembrane</keyword>
<dbReference type="PANTHER" id="PTHR43359">
    <property type="entry name" value="FORMATE HYDROGENLYASE SUBUNIT 4"/>
    <property type="match status" value="1"/>
</dbReference>
<accession>A0A7I8DGB9</accession>
<dbReference type="KEGG" id="acht:bsdcttw_05890"/>
<reference evidence="6 7" key="2">
    <citation type="submission" date="2020-08" db="EMBL/GenBank/DDBJ databases">
        <authorList>
            <person name="Ueki A."/>
            <person name="Tonouchi A."/>
        </authorList>
    </citation>
    <scope>NUCLEOTIDE SEQUENCE [LARGE SCALE GENOMIC DNA]</scope>
    <source>
        <strain evidence="6 7">CTTW</strain>
    </source>
</reference>
<protein>
    <submittedName>
        <fullName evidence="6">Ech hydrogenase subunit EchB</fullName>
    </submittedName>
</protein>
<dbReference type="EMBL" id="AP023368">
    <property type="protein sequence ID" value="BCJ97548.1"/>
    <property type="molecule type" value="Genomic_DNA"/>
</dbReference>
<evidence type="ECO:0000313" key="7">
    <source>
        <dbReference type="Proteomes" id="UP000515703"/>
    </source>
</evidence>
<comment type="subcellular location">
    <subcellularLocation>
        <location evidence="1">Membrane</location>
        <topology evidence="1">Multi-pass membrane protein</topology>
    </subcellularLocation>
</comment>
<dbReference type="Pfam" id="PF00146">
    <property type="entry name" value="NADHdh"/>
    <property type="match status" value="1"/>
</dbReference>
<dbReference type="InterPro" id="IPR052561">
    <property type="entry name" value="ComplexI_Subunit1"/>
</dbReference>
<dbReference type="PANTHER" id="PTHR43359:SF1">
    <property type="entry name" value="FORMATE HYDROGENLYASE SUBUNIT 4-RELATED"/>
    <property type="match status" value="1"/>
</dbReference>
<evidence type="ECO:0000256" key="4">
    <source>
        <dbReference type="ARBA" id="ARBA00023136"/>
    </source>
</evidence>
<keyword evidence="3 5" id="KW-1133">Transmembrane helix</keyword>
<reference evidence="6 7" key="1">
    <citation type="submission" date="2020-08" db="EMBL/GenBank/DDBJ databases">
        <title>Draft genome sequencing of an Anaerocolumna strain isolated from anoxic soil subjected to BSD treatment.</title>
        <authorList>
            <person name="Uek A."/>
            <person name="Tonouchi A."/>
        </authorList>
    </citation>
    <scope>NUCLEOTIDE SEQUENCE [LARGE SCALE GENOMIC DNA]</scope>
    <source>
        <strain evidence="6 7">CTTW</strain>
    </source>
</reference>
<dbReference type="RefSeq" id="WP_185257964.1">
    <property type="nucleotide sequence ID" value="NZ_AP023368.1"/>
</dbReference>
<dbReference type="GO" id="GO:0005886">
    <property type="term" value="C:plasma membrane"/>
    <property type="evidence" value="ECO:0007669"/>
    <property type="project" value="TreeGrafter"/>
</dbReference>
<feature type="transmembrane region" description="Helical" evidence="5">
    <location>
        <begin position="6"/>
        <end position="27"/>
    </location>
</feature>
<feature type="transmembrane region" description="Helical" evidence="5">
    <location>
        <begin position="87"/>
        <end position="107"/>
    </location>
</feature>
<keyword evidence="7" id="KW-1185">Reference proteome</keyword>
<organism evidence="6 7">
    <name type="scientific">Anaerocolumna chitinilytica</name>
    <dbReference type="NCBI Taxonomy" id="1727145"/>
    <lineage>
        <taxon>Bacteria</taxon>
        <taxon>Bacillati</taxon>
        <taxon>Bacillota</taxon>
        <taxon>Clostridia</taxon>
        <taxon>Lachnospirales</taxon>
        <taxon>Lachnospiraceae</taxon>
        <taxon>Anaerocolumna</taxon>
    </lineage>
</organism>
<name>A0A7I8DGB9_9FIRM</name>
<proteinExistence type="predicted"/>
<feature type="transmembrane region" description="Helical" evidence="5">
    <location>
        <begin position="232"/>
        <end position="251"/>
    </location>
</feature>
<evidence type="ECO:0000256" key="3">
    <source>
        <dbReference type="ARBA" id="ARBA00022989"/>
    </source>
</evidence>
<dbReference type="Proteomes" id="UP000515703">
    <property type="component" value="Chromosome"/>
</dbReference>
<evidence type="ECO:0000256" key="5">
    <source>
        <dbReference type="SAM" id="Phobius"/>
    </source>
</evidence>